<dbReference type="AlphaFoldDB" id="A0A951P8R0"/>
<protein>
    <submittedName>
        <fullName evidence="4">HEAT repeat domain-containing protein</fullName>
    </submittedName>
</protein>
<dbReference type="Gene3D" id="1.25.10.10">
    <property type="entry name" value="Leucine-rich Repeat Variant"/>
    <property type="match status" value="1"/>
</dbReference>
<keyword evidence="2" id="KW-0605">Phycobilisome</keyword>
<dbReference type="InterPro" id="IPR016024">
    <property type="entry name" value="ARM-type_fold"/>
</dbReference>
<dbReference type="GO" id="GO:0016491">
    <property type="term" value="F:oxidoreductase activity"/>
    <property type="evidence" value="ECO:0007669"/>
    <property type="project" value="TreeGrafter"/>
</dbReference>
<dbReference type="InterPro" id="IPR011989">
    <property type="entry name" value="ARM-like"/>
</dbReference>
<keyword evidence="1" id="KW-0042">Antenna complex</keyword>
<sequence length="278" mass="29592">MVDVKLMLAAGLISFVALFSNEVAISQTASPNSLTASPINQPSQGLNPWWSLLLLPVGGAAALLCQRQAQSTQIAQPASAASVPAPEPVTPIEAPSTTVAISQSYTATRLAKIDIVEALVSDLQSPDAAKRRKAIWELGQSGDSRAVQPLVDLLLDADSQQRSLILGAVSEINARSLKPMNRALMLALQDESPDVRRNAIRDVTRVYELMTQVSQLLQYAASDSDSEVQETAHWALSQLNRMQSLPQAPALSPDPKRPDSPVLESSDSLGANPSANPS</sequence>
<organism evidence="4 5">
    <name type="scientific">Pegethrix bostrychoides GSE-TBD4-15B</name>
    <dbReference type="NCBI Taxonomy" id="2839662"/>
    <lineage>
        <taxon>Bacteria</taxon>
        <taxon>Bacillati</taxon>
        <taxon>Cyanobacteriota</taxon>
        <taxon>Cyanophyceae</taxon>
        <taxon>Oculatellales</taxon>
        <taxon>Oculatellaceae</taxon>
        <taxon>Pegethrix</taxon>
    </lineage>
</organism>
<evidence type="ECO:0000256" key="3">
    <source>
        <dbReference type="SAM" id="MobiDB-lite"/>
    </source>
</evidence>
<evidence type="ECO:0000313" key="4">
    <source>
        <dbReference type="EMBL" id="MBW4464420.1"/>
    </source>
</evidence>
<dbReference type="EMBL" id="JAHHHV010000012">
    <property type="protein sequence ID" value="MBW4464420.1"/>
    <property type="molecule type" value="Genomic_DNA"/>
</dbReference>
<dbReference type="Proteomes" id="UP000707356">
    <property type="component" value="Unassembled WGS sequence"/>
</dbReference>
<feature type="compositionally biased region" description="Polar residues" evidence="3">
    <location>
        <begin position="263"/>
        <end position="278"/>
    </location>
</feature>
<comment type="caution">
    <text evidence="4">The sequence shown here is derived from an EMBL/GenBank/DDBJ whole genome shotgun (WGS) entry which is preliminary data.</text>
</comment>
<accession>A0A951P8R0</accession>
<reference evidence="4" key="1">
    <citation type="submission" date="2021-05" db="EMBL/GenBank/DDBJ databases">
        <authorList>
            <person name="Pietrasiak N."/>
            <person name="Ward R."/>
            <person name="Stajich J.E."/>
            <person name="Kurbessoian T."/>
        </authorList>
    </citation>
    <scope>NUCLEOTIDE SEQUENCE</scope>
    <source>
        <strain evidence="4">GSE-TBD4-15B</strain>
    </source>
</reference>
<gene>
    <name evidence="4" type="ORF">KME07_03135</name>
</gene>
<reference evidence="4" key="2">
    <citation type="journal article" date="2022" name="Microbiol. Resour. Announc.">
        <title>Metagenome Sequencing to Explore Phylogenomics of Terrestrial Cyanobacteria.</title>
        <authorList>
            <person name="Ward R.D."/>
            <person name="Stajich J.E."/>
            <person name="Johansen J.R."/>
            <person name="Huntemann M."/>
            <person name="Clum A."/>
            <person name="Foster B."/>
            <person name="Foster B."/>
            <person name="Roux S."/>
            <person name="Palaniappan K."/>
            <person name="Varghese N."/>
            <person name="Mukherjee S."/>
            <person name="Reddy T.B.K."/>
            <person name="Daum C."/>
            <person name="Copeland A."/>
            <person name="Chen I.A."/>
            <person name="Ivanova N.N."/>
            <person name="Kyrpides N.C."/>
            <person name="Shapiro N."/>
            <person name="Eloe-Fadrosh E.A."/>
            <person name="Pietrasiak N."/>
        </authorList>
    </citation>
    <scope>NUCLEOTIDE SEQUENCE</scope>
    <source>
        <strain evidence="4">GSE-TBD4-15B</strain>
    </source>
</reference>
<dbReference type="PANTHER" id="PTHR12697">
    <property type="entry name" value="PBS LYASE HEAT-LIKE PROTEIN"/>
    <property type="match status" value="1"/>
</dbReference>
<feature type="region of interest" description="Disordered" evidence="3">
    <location>
        <begin position="245"/>
        <end position="278"/>
    </location>
</feature>
<dbReference type="Pfam" id="PF13646">
    <property type="entry name" value="HEAT_2"/>
    <property type="match status" value="2"/>
</dbReference>
<dbReference type="GO" id="GO:0030089">
    <property type="term" value="C:phycobilisome"/>
    <property type="evidence" value="ECO:0007669"/>
    <property type="project" value="UniProtKB-KW"/>
</dbReference>
<evidence type="ECO:0000313" key="5">
    <source>
        <dbReference type="Proteomes" id="UP000707356"/>
    </source>
</evidence>
<evidence type="ECO:0000256" key="2">
    <source>
        <dbReference type="ARBA" id="ARBA00022738"/>
    </source>
</evidence>
<name>A0A951P8R0_9CYAN</name>
<dbReference type="PANTHER" id="PTHR12697:SF5">
    <property type="entry name" value="DEOXYHYPUSINE HYDROXYLASE"/>
    <property type="match status" value="1"/>
</dbReference>
<evidence type="ECO:0000256" key="1">
    <source>
        <dbReference type="ARBA" id="ARBA00022549"/>
    </source>
</evidence>
<dbReference type="SUPFAM" id="SSF48371">
    <property type="entry name" value="ARM repeat"/>
    <property type="match status" value="1"/>
</dbReference>
<proteinExistence type="predicted"/>